<evidence type="ECO:0000313" key="3">
    <source>
        <dbReference type="Proteomes" id="UP001432322"/>
    </source>
</evidence>
<sequence length="148" mass="16748">IDLIHAIVTHSCLVFASVTVVVNFLLLIVIYLGRSMQYTRNFFYVIYMVGFAIDIVAMLGNHVGSLFPSRSWFLSMYLFSTFPGRIWSNRGIRFLTIAVQISIGVVVGGFACTQDVYWVKAGSGGWYIQIIYYATYAYGFITESNFEV</sequence>
<dbReference type="PANTHER" id="PTHR31748:SF1">
    <property type="entry name" value="SERPENTINE RECEPTOR, CLASS V"/>
    <property type="match status" value="1"/>
</dbReference>
<comment type="caution">
    <text evidence="2">The sequence shown here is derived from an EMBL/GenBank/DDBJ whole genome shotgun (WGS) entry which is preliminary data.</text>
</comment>
<keyword evidence="3" id="KW-1185">Reference proteome</keyword>
<reference evidence="2" key="1">
    <citation type="submission" date="2023-10" db="EMBL/GenBank/DDBJ databases">
        <title>Genome assembly of Pristionchus species.</title>
        <authorList>
            <person name="Yoshida K."/>
            <person name="Sommer R.J."/>
        </authorList>
    </citation>
    <scope>NUCLEOTIDE SEQUENCE</scope>
    <source>
        <strain evidence="2">RS5133</strain>
    </source>
</reference>
<gene>
    <name evidence="2" type="ORF">PFISCL1PPCAC_14121</name>
</gene>
<feature type="non-terminal residue" evidence="2">
    <location>
        <position position="148"/>
    </location>
</feature>
<dbReference type="AlphaFoldDB" id="A0AAV5VYM4"/>
<dbReference type="PANTHER" id="PTHR31748">
    <property type="entry name" value="SERPENTINE RECEPTOR, CLASS V"/>
    <property type="match status" value="1"/>
</dbReference>
<name>A0AAV5VYM4_9BILA</name>
<dbReference type="Proteomes" id="UP001432322">
    <property type="component" value="Unassembled WGS sequence"/>
</dbReference>
<feature type="transmembrane region" description="Helical" evidence="1">
    <location>
        <begin position="6"/>
        <end position="32"/>
    </location>
</feature>
<evidence type="ECO:0000256" key="1">
    <source>
        <dbReference type="SAM" id="Phobius"/>
    </source>
</evidence>
<feature type="transmembrane region" description="Helical" evidence="1">
    <location>
        <begin position="94"/>
        <end position="118"/>
    </location>
</feature>
<organism evidence="2 3">
    <name type="scientific">Pristionchus fissidentatus</name>
    <dbReference type="NCBI Taxonomy" id="1538716"/>
    <lineage>
        <taxon>Eukaryota</taxon>
        <taxon>Metazoa</taxon>
        <taxon>Ecdysozoa</taxon>
        <taxon>Nematoda</taxon>
        <taxon>Chromadorea</taxon>
        <taxon>Rhabditida</taxon>
        <taxon>Rhabditina</taxon>
        <taxon>Diplogasteromorpha</taxon>
        <taxon>Diplogasteroidea</taxon>
        <taxon>Neodiplogasteridae</taxon>
        <taxon>Pristionchus</taxon>
    </lineage>
</organism>
<proteinExistence type="predicted"/>
<accession>A0AAV5VYM4</accession>
<keyword evidence="1" id="KW-0472">Membrane</keyword>
<feature type="non-terminal residue" evidence="2">
    <location>
        <position position="1"/>
    </location>
</feature>
<dbReference type="Pfam" id="PF10323">
    <property type="entry name" value="7TM_GPCR_Srv"/>
    <property type="match status" value="1"/>
</dbReference>
<feature type="transmembrane region" description="Helical" evidence="1">
    <location>
        <begin position="124"/>
        <end position="141"/>
    </location>
</feature>
<evidence type="ECO:0000313" key="2">
    <source>
        <dbReference type="EMBL" id="GMT22824.1"/>
    </source>
</evidence>
<dbReference type="EMBL" id="BTSY01000004">
    <property type="protein sequence ID" value="GMT22824.1"/>
    <property type="molecule type" value="Genomic_DNA"/>
</dbReference>
<dbReference type="InterPro" id="IPR019426">
    <property type="entry name" value="7TM_GPCR_serpentine_rcpt_Srv"/>
</dbReference>
<keyword evidence="1" id="KW-1133">Transmembrane helix</keyword>
<feature type="transmembrane region" description="Helical" evidence="1">
    <location>
        <begin position="44"/>
        <end position="63"/>
    </location>
</feature>
<evidence type="ECO:0008006" key="4">
    <source>
        <dbReference type="Google" id="ProtNLM"/>
    </source>
</evidence>
<protein>
    <recommendedName>
        <fullName evidence="4">G protein-coupled receptor</fullName>
    </recommendedName>
</protein>
<keyword evidence="1" id="KW-0812">Transmembrane</keyword>